<dbReference type="InterPro" id="IPR012467">
    <property type="entry name" value="DUF1684"/>
</dbReference>
<evidence type="ECO:0000313" key="3">
    <source>
        <dbReference type="Proteomes" id="UP000199086"/>
    </source>
</evidence>
<dbReference type="RefSeq" id="WP_092611191.1">
    <property type="nucleotide sequence ID" value="NZ_FMYF01000007.1"/>
</dbReference>
<feature type="region of interest" description="Disordered" evidence="1">
    <location>
        <begin position="247"/>
        <end position="271"/>
    </location>
</feature>
<sequence>MSTPDWTTWARGEWRRWRVGRERRLADPYGWLSVTSLEWLDETPRAIDGFPGLWSGDEDDVRVELTEEDGVQRDGSPISGLVEIPLQEDESDDTLFHDGTVAEAGIRGGRPMVRLRNPDAPARAAFTGVPSYDWDDSWVVPAHFREYPETVVREIDTAYPGVRQPMTFWGEVTFTRGDTDVTLVVSGGTGSAFAVFHDPTNGMDTADWRSVPLGEVDPAGGTTLDFNRATNFPSAFIPGLATCPRPVPENEVPFPVTAGEQRPTNGDRRGE</sequence>
<accession>A0A1G6H732</accession>
<dbReference type="Proteomes" id="UP000199086">
    <property type="component" value="Unassembled WGS sequence"/>
</dbReference>
<dbReference type="EMBL" id="FMYF01000007">
    <property type="protein sequence ID" value="SDB90089.1"/>
    <property type="molecule type" value="Genomic_DNA"/>
</dbReference>
<evidence type="ECO:0000313" key="2">
    <source>
        <dbReference type="EMBL" id="SDB90089.1"/>
    </source>
</evidence>
<proteinExistence type="predicted"/>
<dbReference type="Pfam" id="PF07920">
    <property type="entry name" value="DUF1684"/>
    <property type="match status" value="1"/>
</dbReference>
<evidence type="ECO:0000256" key="1">
    <source>
        <dbReference type="SAM" id="MobiDB-lite"/>
    </source>
</evidence>
<dbReference type="PANTHER" id="PTHR41913:SF1">
    <property type="entry name" value="DUF1684 DOMAIN-CONTAINING PROTEIN"/>
    <property type="match status" value="1"/>
</dbReference>
<name>A0A1G6H732_9ACTN</name>
<dbReference type="PANTHER" id="PTHR41913">
    <property type="entry name" value="DUF1684 DOMAIN-CONTAINING PROTEIN"/>
    <property type="match status" value="1"/>
</dbReference>
<organism evidence="2 3">
    <name type="scientific">Raineyella antarctica</name>
    <dbReference type="NCBI Taxonomy" id="1577474"/>
    <lineage>
        <taxon>Bacteria</taxon>
        <taxon>Bacillati</taxon>
        <taxon>Actinomycetota</taxon>
        <taxon>Actinomycetes</taxon>
        <taxon>Propionibacteriales</taxon>
        <taxon>Propionibacteriaceae</taxon>
        <taxon>Raineyella</taxon>
    </lineage>
</organism>
<evidence type="ECO:0008006" key="4">
    <source>
        <dbReference type="Google" id="ProtNLM"/>
    </source>
</evidence>
<dbReference type="AlphaFoldDB" id="A0A1G6H732"/>
<reference evidence="2 3" key="1">
    <citation type="submission" date="2016-06" db="EMBL/GenBank/DDBJ databases">
        <authorList>
            <person name="Olsen C.W."/>
            <person name="Carey S."/>
            <person name="Hinshaw L."/>
            <person name="Karasin A.I."/>
        </authorList>
    </citation>
    <scope>NUCLEOTIDE SEQUENCE [LARGE SCALE GENOMIC DNA]</scope>
    <source>
        <strain evidence="2 3">LZ-22</strain>
    </source>
</reference>
<dbReference type="OrthoDB" id="5493262at2"/>
<gene>
    <name evidence="2" type="ORF">GA0111570_10770</name>
</gene>
<protein>
    <recommendedName>
        <fullName evidence="4">DUF1684 domain-containing protein</fullName>
    </recommendedName>
</protein>
<keyword evidence="3" id="KW-1185">Reference proteome</keyword>
<dbReference type="STRING" id="1577474.GA0111570_10770"/>